<accession>A0A1F6V3Z5</accession>
<sequence>MINLIPIEEKQKMTRAFYLRLTVVSLLVLGCSMLVAGVALLPSYFFVKVKQNLVLSKLEEQKAETLSSLELEAVTLTGKLNAKLNLVESSSQNKYIVSQKVINEILLKKIPEIKITRISYSSSQEGRKIQISGTAPSRDKLLSFNNALSNDPAFKQVDLPVSNFVKGSNISFFMTIIPN</sequence>
<proteinExistence type="predicted"/>
<protein>
    <submittedName>
        <fullName evidence="2">Uncharacterized protein</fullName>
    </submittedName>
</protein>
<dbReference type="Proteomes" id="UP000178985">
    <property type="component" value="Unassembled WGS sequence"/>
</dbReference>
<name>A0A1F6V3Z5_9BACT</name>
<evidence type="ECO:0000313" key="2">
    <source>
        <dbReference type="EMBL" id="OGI64176.1"/>
    </source>
</evidence>
<feature type="transmembrane region" description="Helical" evidence="1">
    <location>
        <begin position="21"/>
        <end position="47"/>
    </location>
</feature>
<organism evidence="2 3">
    <name type="scientific">Candidatus Nomurabacteria bacterium RIFCSPHIGHO2_01_FULL_40_20</name>
    <dbReference type="NCBI Taxonomy" id="1801738"/>
    <lineage>
        <taxon>Bacteria</taxon>
        <taxon>Candidatus Nomuraibacteriota</taxon>
    </lineage>
</organism>
<keyword evidence="1" id="KW-1133">Transmembrane helix</keyword>
<dbReference type="EMBL" id="MFTO01000005">
    <property type="protein sequence ID" value="OGI64176.1"/>
    <property type="molecule type" value="Genomic_DNA"/>
</dbReference>
<comment type="caution">
    <text evidence="2">The sequence shown here is derived from an EMBL/GenBank/DDBJ whole genome shotgun (WGS) entry which is preliminary data.</text>
</comment>
<dbReference type="AlphaFoldDB" id="A0A1F6V3Z5"/>
<gene>
    <name evidence="2" type="ORF">A2733_02880</name>
</gene>
<evidence type="ECO:0000256" key="1">
    <source>
        <dbReference type="SAM" id="Phobius"/>
    </source>
</evidence>
<evidence type="ECO:0000313" key="3">
    <source>
        <dbReference type="Proteomes" id="UP000178985"/>
    </source>
</evidence>
<keyword evidence="1" id="KW-0472">Membrane</keyword>
<reference evidence="2 3" key="1">
    <citation type="journal article" date="2016" name="Nat. Commun.">
        <title>Thousands of microbial genomes shed light on interconnected biogeochemical processes in an aquifer system.</title>
        <authorList>
            <person name="Anantharaman K."/>
            <person name="Brown C.T."/>
            <person name="Hug L.A."/>
            <person name="Sharon I."/>
            <person name="Castelle C.J."/>
            <person name="Probst A.J."/>
            <person name="Thomas B.C."/>
            <person name="Singh A."/>
            <person name="Wilkins M.J."/>
            <person name="Karaoz U."/>
            <person name="Brodie E.L."/>
            <person name="Williams K.H."/>
            <person name="Hubbard S.S."/>
            <person name="Banfield J.F."/>
        </authorList>
    </citation>
    <scope>NUCLEOTIDE SEQUENCE [LARGE SCALE GENOMIC DNA]</scope>
</reference>
<keyword evidence="1" id="KW-0812">Transmembrane</keyword>